<dbReference type="CDD" id="cd04276">
    <property type="entry name" value="ZnMc_MMP_like_2"/>
    <property type="match status" value="1"/>
</dbReference>
<dbReference type="InterPro" id="IPR032534">
    <property type="entry name" value="EcxA_zinc-bd"/>
</dbReference>
<feature type="domain" description="DUF5117" evidence="2">
    <location>
        <begin position="67"/>
        <end position="254"/>
    </location>
</feature>
<dbReference type="PANTHER" id="PTHR38478:SF1">
    <property type="entry name" value="ZINC DEPENDENT METALLOPROTEASE DOMAIN LIPOPROTEIN"/>
    <property type="match status" value="1"/>
</dbReference>
<dbReference type="Pfam" id="PF16313">
    <property type="entry name" value="DUF4953"/>
    <property type="match status" value="1"/>
</dbReference>
<sequence>MSSPAWAQSISPDGALLPVKVDQQEGQILLTLSKSDETGDYGTYLYTTSLRTGMGSAQLWLDHGMFGPTQLLSFRRHGNKIAATFENPRFKATGDAGVTRGGEESFPVSIAWMGPIVSENGDNVVIDIAPFLTQDSIGISDSLNRQADGKDYRYVPGRSMAKLDSVKVFPKNIEMDSIETFASDKPGSEVSLIAPDPKSLSFEVHHSFVQLPEPGYTPRKFDVRSAANGKQVFDFGVPLDTNIVHDFALRFRVDKTDPTAARSPVKKPIVFYIDNAAPEPIRSALKRGVGWWSDAFDAAGLIGGFQVKILPEDADPLDIRYNMVNWGNRMTRSWSYGQTVTDPRTGEIIKGAVVLGALRVRQDMTIFEALVGADETDSGSPNDPVKASLARISQLGAHEVGHSLGFMHNFAASTQDRASVMDYPGPFIKLTNGKIDISDAYDVGIGEWDKFAIDWLYGQPAPGVDPDAAAAAKALAAQKAGMRFATDIDGRSPDGPSPWASMWDNGPDPAAELNRLMKVRAVAIANFGPQVLHDGEPMADLRRKFVPVWLLHRYQVDAAAKLIGGMDVAYTVAGDGQPAASPVPATQQRAALDALLATLTPEALSVPDDLIGTLSAGINGPRNIQFDREVFANAGSAVFDPLVATDIAAQIPLDTLLAPTRLTRVYEQSLRDSSQLGLDTLVDRLVATAMENASDPAGRRIAYRTFMTMARNARMPEMAPEVAAILSDRLQQASATLAKASGSGMDAAWRRHMAQILSNPALLQKELTDTSRAPAIPPGMPIGG</sequence>
<evidence type="ECO:0000259" key="2">
    <source>
        <dbReference type="Pfam" id="PF17148"/>
    </source>
</evidence>
<proteinExistence type="predicted"/>
<evidence type="ECO:0000313" key="4">
    <source>
        <dbReference type="Proteomes" id="UP000284395"/>
    </source>
</evidence>
<evidence type="ECO:0000259" key="1">
    <source>
        <dbReference type="Pfam" id="PF16313"/>
    </source>
</evidence>
<dbReference type="InterPro" id="IPR034032">
    <property type="entry name" value="Zn_MMP-like_bac"/>
</dbReference>
<dbReference type="Proteomes" id="UP000284395">
    <property type="component" value="Unassembled WGS sequence"/>
</dbReference>
<keyword evidence="4" id="KW-1185">Reference proteome</keyword>
<reference evidence="3 4" key="1">
    <citation type="submission" date="2018-09" db="EMBL/GenBank/DDBJ databases">
        <title>Altererythrobacter spongiae sp. nov., isolated from a marine sponge.</title>
        <authorList>
            <person name="Zhuang L."/>
            <person name="Luo L."/>
        </authorList>
    </citation>
    <scope>NUCLEOTIDE SEQUENCE [LARGE SCALE GENOMIC DNA]</scope>
    <source>
        <strain evidence="3 4">HN-Y73</strain>
    </source>
</reference>
<gene>
    <name evidence="3" type="ORF">D6851_04305</name>
</gene>
<dbReference type="GO" id="GO:0008237">
    <property type="term" value="F:metallopeptidase activity"/>
    <property type="evidence" value="ECO:0007669"/>
    <property type="project" value="InterPro"/>
</dbReference>
<dbReference type="InterPro" id="IPR033413">
    <property type="entry name" value="DUF5117"/>
</dbReference>
<comment type="caution">
    <text evidence="3">The sequence shown here is derived from an EMBL/GenBank/DDBJ whole genome shotgun (WGS) entry which is preliminary data.</text>
</comment>
<dbReference type="Gene3D" id="3.40.390.10">
    <property type="entry name" value="Collagenase (Catalytic Domain)"/>
    <property type="match status" value="1"/>
</dbReference>
<dbReference type="InterPro" id="IPR024079">
    <property type="entry name" value="MetalloPept_cat_dom_sf"/>
</dbReference>
<feature type="domain" description="EcxA zinc-binding" evidence="1">
    <location>
        <begin position="384"/>
        <end position="692"/>
    </location>
</feature>
<protein>
    <submittedName>
        <fullName evidence="3">DUF5117 domain-containing protein</fullName>
    </submittedName>
</protein>
<dbReference type="SUPFAM" id="SSF55486">
    <property type="entry name" value="Metalloproteases ('zincins'), catalytic domain"/>
    <property type="match status" value="1"/>
</dbReference>
<organism evidence="3 4">
    <name type="scientific">Altericroceibacterium spongiae</name>
    <dbReference type="NCBI Taxonomy" id="2320269"/>
    <lineage>
        <taxon>Bacteria</taxon>
        <taxon>Pseudomonadati</taxon>
        <taxon>Pseudomonadota</taxon>
        <taxon>Alphaproteobacteria</taxon>
        <taxon>Sphingomonadales</taxon>
        <taxon>Erythrobacteraceae</taxon>
        <taxon>Altericroceibacterium</taxon>
    </lineage>
</organism>
<accession>A0A420EQ23</accession>
<name>A0A420EQ23_9SPHN</name>
<dbReference type="Pfam" id="PF17148">
    <property type="entry name" value="DUF5117"/>
    <property type="match status" value="1"/>
</dbReference>
<dbReference type="EMBL" id="RAPF01000002">
    <property type="protein sequence ID" value="RKF22760.1"/>
    <property type="molecule type" value="Genomic_DNA"/>
</dbReference>
<dbReference type="AlphaFoldDB" id="A0A420EQ23"/>
<evidence type="ECO:0000313" key="3">
    <source>
        <dbReference type="EMBL" id="RKF22760.1"/>
    </source>
</evidence>
<dbReference type="OrthoDB" id="9776599at2"/>
<dbReference type="PANTHER" id="PTHR38478">
    <property type="entry name" value="PEPTIDASE M1A AND M12B"/>
    <property type="match status" value="1"/>
</dbReference>